<proteinExistence type="predicted"/>
<protein>
    <submittedName>
        <fullName evidence="2">Uncharacterized protein</fullName>
    </submittedName>
</protein>
<dbReference type="Proteomes" id="UP000095286">
    <property type="component" value="Unplaced"/>
</dbReference>
<evidence type="ECO:0000313" key="2">
    <source>
        <dbReference type="WBParaSite" id="RSKR_0000760400.1"/>
    </source>
</evidence>
<name>A0AC35U421_9BILA</name>
<evidence type="ECO:0000313" key="1">
    <source>
        <dbReference type="Proteomes" id="UP000095286"/>
    </source>
</evidence>
<organism evidence="1 2">
    <name type="scientific">Rhabditophanes sp. KR3021</name>
    <dbReference type="NCBI Taxonomy" id="114890"/>
    <lineage>
        <taxon>Eukaryota</taxon>
        <taxon>Metazoa</taxon>
        <taxon>Ecdysozoa</taxon>
        <taxon>Nematoda</taxon>
        <taxon>Chromadorea</taxon>
        <taxon>Rhabditida</taxon>
        <taxon>Tylenchina</taxon>
        <taxon>Panagrolaimomorpha</taxon>
        <taxon>Strongyloidoidea</taxon>
        <taxon>Alloionematidae</taxon>
        <taxon>Rhabditophanes</taxon>
    </lineage>
</organism>
<dbReference type="WBParaSite" id="RSKR_0000760400.1">
    <property type="protein sequence ID" value="RSKR_0000760400.1"/>
    <property type="gene ID" value="RSKR_0000760400"/>
</dbReference>
<reference evidence="2" key="1">
    <citation type="submission" date="2016-11" db="UniProtKB">
        <authorList>
            <consortium name="WormBaseParasite"/>
        </authorList>
    </citation>
    <scope>IDENTIFICATION</scope>
    <source>
        <strain evidence="2">KR3021</strain>
    </source>
</reference>
<accession>A0AC35U421</accession>
<sequence>MPTDAEMEFNTDIDAELVLSAIWPGCRNPVLDDAACIYYILCDLSNEMSIMDDVEVFLRRLFYIGESGR</sequence>